<keyword evidence="10" id="KW-0408">Iron</keyword>
<evidence type="ECO:0000256" key="12">
    <source>
        <dbReference type="ARBA" id="ARBA00037975"/>
    </source>
</evidence>
<dbReference type="PANTHER" id="PTHR30529:SF3">
    <property type="entry name" value="CYTOCHROME B561 HOMOLOG 1"/>
    <property type="match status" value="1"/>
</dbReference>
<feature type="transmembrane region" description="Helical" evidence="13">
    <location>
        <begin position="53"/>
        <end position="75"/>
    </location>
</feature>
<evidence type="ECO:0000256" key="10">
    <source>
        <dbReference type="ARBA" id="ARBA00023004"/>
    </source>
</evidence>
<accession>A0ABY2SM67</accession>
<dbReference type="InterPro" id="IPR052168">
    <property type="entry name" value="Cytochrome_b561_oxidase"/>
</dbReference>
<feature type="transmembrane region" description="Helical" evidence="13">
    <location>
        <begin position="102"/>
        <end position="121"/>
    </location>
</feature>
<dbReference type="Proteomes" id="UP000305202">
    <property type="component" value="Unassembled WGS sequence"/>
</dbReference>
<comment type="subcellular location">
    <subcellularLocation>
        <location evidence="2">Cell membrane</location>
        <topology evidence="2">Multi-pass membrane protein</topology>
    </subcellularLocation>
</comment>
<evidence type="ECO:0000259" key="14">
    <source>
        <dbReference type="Pfam" id="PF01292"/>
    </source>
</evidence>
<evidence type="ECO:0000256" key="13">
    <source>
        <dbReference type="SAM" id="Phobius"/>
    </source>
</evidence>
<comment type="similarity">
    <text evidence="12">Belongs to the cytochrome b561 family.</text>
</comment>
<keyword evidence="16" id="KW-1185">Reference proteome</keyword>
<dbReference type="PANTHER" id="PTHR30529">
    <property type="entry name" value="CYTOCHROME B561"/>
    <property type="match status" value="1"/>
</dbReference>
<evidence type="ECO:0000256" key="11">
    <source>
        <dbReference type="ARBA" id="ARBA00023136"/>
    </source>
</evidence>
<evidence type="ECO:0000256" key="8">
    <source>
        <dbReference type="ARBA" id="ARBA00022982"/>
    </source>
</evidence>
<dbReference type="InterPro" id="IPR016174">
    <property type="entry name" value="Di-haem_cyt_TM"/>
</dbReference>
<feature type="transmembrane region" description="Helical" evidence="13">
    <location>
        <begin position="154"/>
        <end position="177"/>
    </location>
</feature>
<proteinExistence type="inferred from homology"/>
<comment type="cofactor">
    <cofactor evidence="1">
        <name>heme b</name>
        <dbReference type="ChEBI" id="CHEBI:60344"/>
    </cofactor>
</comment>
<dbReference type="InterPro" id="IPR011577">
    <property type="entry name" value="Cyt_b561_bac/Ni-Hgenase"/>
</dbReference>
<dbReference type="SUPFAM" id="SSF81342">
    <property type="entry name" value="Transmembrane di-heme cytochromes"/>
    <property type="match status" value="1"/>
</dbReference>
<feature type="domain" description="Cytochrome b561 bacterial/Ni-hydrogenase" evidence="14">
    <location>
        <begin position="15"/>
        <end position="187"/>
    </location>
</feature>
<evidence type="ECO:0000256" key="9">
    <source>
        <dbReference type="ARBA" id="ARBA00022989"/>
    </source>
</evidence>
<dbReference type="EMBL" id="SZPQ01000015">
    <property type="protein sequence ID" value="TKI06170.1"/>
    <property type="molecule type" value="Genomic_DNA"/>
</dbReference>
<dbReference type="Gene3D" id="1.20.950.20">
    <property type="entry name" value="Transmembrane di-heme cytochromes, Chain C"/>
    <property type="match status" value="1"/>
</dbReference>
<evidence type="ECO:0000256" key="5">
    <source>
        <dbReference type="ARBA" id="ARBA00022617"/>
    </source>
</evidence>
<evidence type="ECO:0000256" key="6">
    <source>
        <dbReference type="ARBA" id="ARBA00022692"/>
    </source>
</evidence>
<evidence type="ECO:0000313" key="16">
    <source>
        <dbReference type="Proteomes" id="UP000305202"/>
    </source>
</evidence>
<dbReference type="Pfam" id="PF01292">
    <property type="entry name" value="Ni_hydr_CYTB"/>
    <property type="match status" value="1"/>
</dbReference>
<name>A0ABY2SM67_9HYPH</name>
<sequence length="190" mass="21572">MSHHSLSPANALSPRYDKITLTLHWATAFIVIFLFLIAQIWDFFPHGSYWRMALQSLHISFGIALAAVILLRILWRATAGRHLPPPTTTSALLNNLARMTHWALYVLVVAQVALGFLLRWAQGEPFTFFGLLNVPDIFGVDPFMRRTFANLHAFTAWVVILLAGLHACAALYHHYVLRDDTLRRMMPPAK</sequence>
<evidence type="ECO:0000256" key="1">
    <source>
        <dbReference type="ARBA" id="ARBA00001970"/>
    </source>
</evidence>
<protein>
    <submittedName>
        <fullName evidence="15">Cytochrome b</fullName>
    </submittedName>
</protein>
<evidence type="ECO:0000256" key="3">
    <source>
        <dbReference type="ARBA" id="ARBA00022448"/>
    </source>
</evidence>
<keyword evidence="5" id="KW-0349">Heme</keyword>
<gene>
    <name evidence="15" type="ORF">FCN80_11580</name>
</gene>
<keyword evidence="11 13" id="KW-0472">Membrane</keyword>
<keyword evidence="6 13" id="KW-0812">Transmembrane</keyword>
<evidence type="ECO:0000313" key="15">
    <source>
        <dbReference type="EMBL" id="TKI06170.1"/>
    </source>
</evidence>
<evidence type="ECO:0000256" key="4">
    <source>
        <dbReference type="ARBA" id="ARBA00022475"/>
    </source>
</evidence>
<keyword evidence="9 13" id="KW-1133">Transmembrane helix</keyword>
<feature type="transmembrane region" description="Helical" evidence="13">
    <location>
        <begin position="21"/>
        <end position="41"/>
    </location>
</feature>
<keyword evidence="4" id="KW-1003">Cell membrane</keyword>
<keyword evidence="3" id="KW-0813">Transport</keyword>
<reference evidence="15 16" key="1">
    <citation type="submission" date="2019-04" db="EMBL/GenBank/DDBJ databases">
        <authorList>
            <person name="Li M."/>
            <person name="Gao C."/>
        </authorList>
    </citation>
    <scope>NUCLEOTIDE SEQUENCE [LARGE SCALE GENOMIC DNA]</scope>
    <source>
        <strain evidence="15 16">BGMRC 2031</strain>
    </source>
</reference>
<keyword evidence="7" id="KW-0479">Metal-binding</keyword>
<organism evidence="15 16">
    <name type="scientific">Martelella alba</name>
    <dbReference type="NCBI Taxonomy" id="2590451"/>
    <lineage>
        <taxon>Bacteria</taxon>
        <taxon>Pseudomonadati</taxon>
        <taxon>Pseudomonadota</taxon>
        <taxon>Alphaproteobacteria</taxon>
        <taxon>Hyphomicrobiales</taxon>
        <taxon>Aurantimonadaceae</taxon>
        <taxon>Martelella</taxon>
    </lineage>
</organism>
<evidence type="ECO:0000256" key="7">
    <source>
        <dbReference type="ARBA" id="ARBA00022723"/>
    </source>
</evidence>
<evidence type="ECO:0000256" key="2">
    <source>
        <dbReference type="ARBA" id="ARBA00004651"/>
    </source>
</evidence>
<keyword evidence="8" id="KW-0249">Electron transport</keyword>
<comment type="caution">
    <text evidence="15">The sequence shown here is derived from an EMBL/GenBank/DDBJ whole genome shotgun (WGS) entry which is preliminary data.</text>
</comment>